<dbReference type="Pfam" id="PF00146">
    <property type="entry name" value="NADHdh"/>
    <property type="match status" value="1"/>
</dbReference>
<proteinExistence type="inferred from homology"/>
<feature type="transmembrane region" description="Helical" evidence="10">
    <location>
        <begin position="47"/>
        <end position="68"/>
    </location>
</feature>
<keyword evidence="7 10" id="KW-0472">Membrane</keyword>
<accession>F1AGR7</accession>
<evidence type="ECO:0000256" key="7">
    <source>
        <dbReference type="ARBA" id="ARBA00023136"/>
    </source>
</evidence>
<feature type="transmembrane region" description="Helical" evidence="10">
    <location>
        <begin position="15"/>
        <end position="35"/>
    </location>
</feature>
<keyword evidence="5 8" id="KW-0812">Transmembrane</keyword>
<keyword evidence="8" id="KW-0520">NAD</keyword>
<name>F1AGR7_9HYME</name>
<dbReference type="GO" id="GO:0009060">
    <property type="term" value="P:aerobic respiration"/>
    <property type="evidence" value="ECO:0007669"/>
    <property type="project" value="TreeGrafter"/>
</dbReference>
<evidence type="ECO:0000256" key="8">
    <source>
        <dbReference type="RuleBase" id="RU000471"/>
    </source>
</evidence>
<organism evidence="11">
    <name type="scientific">Sussaba roberti</name>
    <dbReference type="NCBI Taxonomy" id="980510"/>
    <lineage>
        <taxon>Eukaryota</taxon>
        <taxon>Metazoa</taxon>
        <taxon>Ecdysozoa</taxon>
        <taxon>Arthropoda</taxon>
        <taxon>Hexapoda</taxon>
        <taxon>Insecta</taxon>
        <taxon>Pterygota</taxon>
        <taxon>Neoptera</taxon>
        <taxon>Endopterygota</taxon>
        <taxon>Hymenoptera</taxon>
        <taxon>Apocrita</taxon>
        <taxon>Ichneumonoidea</taxon>
        <taxon>Ichneumonidae</taxon>
        <taxon>Diplazontinae</taxon>
        <taxon>Sussaba</taxon>
    </lineage>
</organism>
<comment type="subcellular location">
    <subcellularLocation>
        <location evidence="1">Membrane</location>
        <topology evidence="1">Multi-pass membrane protein</topology>
    </subcellularLocation>
    <subcellularLocation>
        <location evidence="8">Mitochondrion inner membrane</location>
        <topology evidence="8">Multi-pass membrane protein</topology>
    </subcellularLocation>
</comment>
<feature type="transmembrane region" description="Helical" evidence="10">
    <location>
        <begin position="116"/>
        <end position="136"/>
    </location>
</feature>
<dbReference type="InterPro" id="IPR001694">
    <property type="entry name" value="NADH_UbQ_OxRdtase_su1/FPO"/>
</dbReference>
<keyword evidence="6 10" id="KW-1133">Transmembrane helix</keyword>
<dbReference type="GO" id="GO:0008137">
    <property type="term" value="F:NADH dehydrogenase (ubiquinone) activity"/>
    <property type="evidence" value="ECO:0007669"/>
    <property type="project" value="UniProtKB-EC"/>
</dbReference>
<dbReference type="PANTHER" id="PTHR11432:SF3">
    <property type="entry name" value="NADH-UBIQUINONE OXIDOREDUCTASE CHAIN 1"/>
    <property type="match status" value="1"/>
</dbReference>
<dbReference type="GO" id="GO:0005743">
    <property type="term" value="C:mitochondrial inner membrane"/>
    <property type="evidence" value="ECO:0007669"/>
    <property type="project" value="UniProtKB-SubCell"/>
</dbReference>
<evidence type="ECO:0000256" key="4">
    <source>
        <dbReference type="ARBA" id="ARBA00022448"/>
    </source>
</evidence>
<dbReference type="GO" id="GO:0003954">
    <property type="term" value="F:NADH dehydrogenase activity"/>
    <property type="evidence" value="ECO:0007669"/>
    <property type="project" value="TreeGrafter"/>
</dbReference>
<feature type="transmembrane region" description="Helical" evidence="10">
    <location>
        <begin position="88"/>
        <end position="109"/>
    </location>
</feature>
<evidence type="ECO:0000256" key="5">
    <source>
        <dbReference type="ARBA" id="ARBA00022692"/>
    </source>
</evidence>
<comment type="catalytic activity">
    <reaction evidence="9">
        <text>a ubiquinone + NADH + 5 H(+)(in) = a ubiquinol + NAD(+) + 4 H(+)(out)</text>
        <dbReference type="Rhea" id="RHEA:29091"/>
        <dbReference type="Rhea" id="RHEA-COMP:9565"/>
        <dbReference type="Rhea" id="RHEA-COMP:9566"/>
        <dbReference type="ChEBI" id="CHEBI:15378"/>
        <dbReference type="ChEBI" id="CHEBI:16389"/>
        <dbReference type="ChEBI" id="CHEBI:17976"/>
        <dbReference type="ChEBI" id="CHEBI:57540"/>
        <dbReference type="ChEBI" id="CHEBI:57945"/>
        <dbReference type="EC" id="7.1.1.2"/>
    </reaction>
</comment>
<comment type="similarity">
    <text evidence="2 8">Belongs to the complex I subunit 1 family.</text>
</comment>
<dbReference type="EMBL" id="GU597730">
    <property type="protein sequence ID" value="ADY80358.1"/>
    <property type="molecule type" value="Genomic_DNA"/>
</dbReference>
<evidence type="ECO:0000256" key="2">
    <source>
        <dbReference type="ARBA" id="ARBA00010535"/>
    </source>
</evidence>
<dbReference type="PANTHER" id="PTHR11432">
    <property type="entry name" value="NADH DEHYDROGENASE SUBUNIT 1"/>
    <property type="match status" value="1"/>
</dbReference>
<keyword evidence="9 11" id="KW-0496">Mitochondrion</keyword>
<evidence type="ECO:0000256" key="10">
    <source>
        <dbReference type="SAM" id="Phobius"/>
    </source>
</evidence>
<evidence type="ECO:0000256" key="6">
    <source>
        <dbReference type="ARBA" id="ARBA00022989"/>
    </source>
</evidence>
<evidence type="ECO:0000256" key="9">
    <source>
        <dbReference type="RuleBase" id="RU000473"/>
    </source>
</evidence>
<evidence type="ECO:0000256" key="3">
    <source>
        <dbReference type="ARBA" id="ARBA00021009"/>
    </source>
</evidence>
<gene>
    <name evidence="11" type="primary">NADH</name>
</gene>
<keyword evidence="4" id="KW-0813">Transport</keyword>
<geneLocation type="mitochondrion" evidence="11"/>
<dbReference type="EC" id="7.1.1.2" evidence="9"/>
<dbReference type="AlphaFoldDB" id="F1AGR7"/>
<evidence type="ECO:0000313" key="11">
    <source>
        <dbReference type="EMBL" id="ADY80358.1"/>
    </source>
</evidence>
<protein>
    <recommendedName>
        <fullName evidence="3 9">NADH-ubiquinone oxidoreductase chain 1</fullName>
        <ecNumber evidence="9">7.1.1.2</ecNumber>
    </recommendedName>
</protein>
<keyword evidence="9" id="KW-0830">Ubiquinone</keyword>
<evidence type="ECO:0000256" key="1">
    <source>
        <dbReference type="ARBA" id="ARBA00004141"/>
    </source>
</evidence>
<reference evidence="11" key="1">
    <citation type="journal article" date="2011" name="Zool. Scr.">
        <title>Molecular and morphological phylogeny of Diplazontinae (Hymenoptera, Ichneumonidae).</title>
        <authorList>
            <person name="Klopfstein S."/>
            <person name="Quicke D.L.J."/>
            <person name="Kropf C."/>
            <person name="Frick H."/>
        </authorList>
    </citation>
    <scope>NUCLEOTIDE SEQUENCE</scope>
    <source>
        <strain evidence="11">1B9</strain>
    </source>
</reference>
<feature type="non-terminal residue" evidence="11">
    <location>
        <position position="137"/>
    </location>
</feature>
<sequence>LLNKEDLYMYKLNYMYYYFSPIFMLLMTLMMWMIYPFMGNLMMMNLSFIYLMGCFSLSGYGLLMMGWSSNSSYSMLGSVRSLAQSISYEVSLSVIMFSSILLITSFNMIKFMNMQLNFWMIFFMWPLGLMFFFSIMA</sequence>
<feature type="non-terminal residue" evidence="11">
    <location>
        <position position="1"/>
    </location>
</feature>